<evidence type="ECO:0000313" key="2">
    <source>
        <dbReference type="Proteomes" id="UP001165064"/>
    </source>
</evidence>
<name>A0ACB5UD01_AMBMO</name>
<protein>
    <submittedName>
        <fullName evidence="1">Unnamed protein product</fullName>
    </submittedName>
</protein>
<organism evidence="1 2">
    <name type="scientific">Ambrosiozyma monospora</name>
    <name type="common">Yeast</name>
    <name type="synonym">Endomycopsis monosporus</name>
    <dbReference type="NCBI Taxonomy" id="43982"/>
    <lineage>
        <taxon>Eukaryota</taxon>
        <taxon>Fungi</taxon>
        <taxon>Dikarya</taxon>
        <taxon>Ascomycota</taxon>
        <taxon>Saccharomycotina</taxon>
        <taxon>Pichiomycetes</taxon>
        <taxon>Pichiales</taxon>
        <taxon>Pichiaceae</taxon>
        <taxon>Ambrosiozyma</taxon>
    </lineage>
</organism>
<evidence type="ECO:0000313" key="1">
    <source>
        <dbReference type="EMBL" id="GMF08059.1"/>
    </source>
</evidence>
<dbReference type="EMBL" id="BSXS01016647">
    <property type="protein sequence ID" value="GMF08059.1"/>
    <property type="molecule type" value="Genomic_DNA"/>
</dbReference>
<reference evidence="1" key="1">
    <citation type="submission" date="2023-04" db="EMBL/GenBank/DDBJ databases">
        <title>Ambrosiozyma monospora NBRC 10751.</title>
        <authorList>
            <person name="Ichikawa N."/>
            <person name="Sato H."/>
            <person name="Tonouchi N."/>
        </authorList>
    </citation>
    <scope>NUCLEOTIDE SEQUENCE</scope>
    <source>
        <strain evidence="1">NBRC 10751</strain>
    </source>
</reference>
<feature type="non-terminal residue" evidence="1">
    <location>
        <position position="167"/>
    </location>
</feature>
<proteinExistence type="predicted"/>
<comment type="caution">
    <text evidence="1">The sequence shown here is derived from an EMBL/GenBank/DDBJ whole genome shotgun (WGS) entry which is preliminary data.</text>
</comment>
<dbReference type="Proteomes" id="UP001165064">
    <property type="component" value="Unassembled WGS sequence"/>
</dbReference>
<accession>A0ACB5UD01</accession>
<sequence length="167" mass="17894">MNFQDTLTHFLFPDLSLAAGSGNGDETKIKKENEGESIHDMSLKNFNYLEQVKSMGSASNGVKPNATTTTPSPNGLNSSSDFSPLSNFKRISPVLKPQQSKLSQSIIQNSSILNNNSNKSNENNNDNNNNNNMMVDEFSHSGAGGLHEFATSTGAGAGFDFDPLSTS</sequence>
<gene>
    <name evidence="1" type="ORF">Amon02_001314100</name>
</gene>
<keyword evidence="2" id="KW-1185">Reference proteome</keyword>